<gene>
    <name evidence="4" type="ORF">SAMN05216217_104186</name>
</gene>
<dbReference type="Proteomes" id="UP000243629">
    <property type="component" value="Unassembled WGS sequence"/>
</dbReference>
<dbReference type="GO" id="GO:0016747">
    <property type="term" value="F:acyltransferase activity, transferring groups other than amino-acyl groups"/>
    <property type="evidence" value="ECO:0007669"/>
    <property type="project" value="InterPro"/>
</dbReference>
<dbReference type="InterPro" id="IPR057691">
    <property type="entry name" value="DUF7931"/>
</dbReference>
<dbReference type="PROSITE" id="PS51186">
    <property type="entry name" value="GNAT"/>
    <property type="match status" value="1"/>
</dbReference>
<dbReference type="EMBL" id="FOUI01000004">
    <property type="protein sequence ID" value="SFM39920.1"/>
    <property type="molecule type" value="Genomic_DNA"/>
</dbReference>
<sequence length="338" mass="39056">MKDVQIELVDWRDCPALRDIRTRVFVEEQQVPAELEWDDQDATATHFLMTVDGQSVGTARLLADGHIGRVAILPQWRGNGYGLQLMRAVIEHARQSGMQSLELSAQTQAIPFYTRLGFAAEGDEYMEAGIAHRHMVWQDTPEPGELPPIEFTSPGQFSIHNPDIPERPRHTSELPFKLGDYREALEINEDNALEHACNLALQAQRSLLVYAPDQAGWLFQQRSFIDCCEQLIARQPRCKVRFLLHEVRDEFLRGHSLLYLMHRFPSTCEIRRQHPDLPREPQIYLLVDSEGILLLPRPQPREGFVRYHSPDQVKRWSASFNELWDSSLTDPALRRFML</sequence>
<dbReference type="Pfam" id="PF13673">
    <property type="entry name" value="Acetyltransf_10"/>
    <property type="match status" value="1"/>
</dbReference>
<proteinExistence type="predicted"/>
<dbReference type="InterPro" id="IPR050832">
    <property type="entry name" value="Bact_Acetyltransf"/>
</dbReference>
<reference evidence="5" key="1">
    <citation type="submission" date="2016-10" db="EMBL/GenBank/DDBJ databases">
        <authorList>
            <person name="Varghese N."/>
            <person name="Submissions S."/>
        </authorList>
    </citation>
    <scope>NUCLEOTIDE SEQUENCE [LARGE SCALE GENOMIC DNA]</scope>
    <source>
        <strain evidence="5">DSM 24213</strain>
    </source>
</reference>
<feature type="domain" description="N-acetyltransferase" evidence="3">
    <location>
        <begin position="4"/>
        <end position="142"/>
    </location>
</feature>
<protein>
    <submittedName>
        <fullName evidence="4">Predicted N-acyltransferase, GNAT family</fullName>
    </submittedName>
</protein>
<evidence type="ECO:0000256" key="2">
    <source>
        <dbReference type="ARBA" id="ARBA00023315"/>
    </source>
</evidence>
<dbReference type="OrthoDB" id="9796171at2"/>
<dbReference type="CDD" id="cd04301">
    <property type="entry name" value="NAT_SF"/>
    <property type="match status" value="1"/>
</dbReference>
<keyword evidence="2 4" id="KW-0012">Acyltransferase</keyword>
<dbReference type="InterPro" id="IPR016181">
    <property type="entry name" value="Acyl_CoA_acyltransferase"/>
</dbReference>
<dbReference type="AlphaFoldDB" id="A0A1I4QJS8"/>
<dbReference type="Gene3D" id="3.40.630.30">
    <property type="match status" value="1"/>
</dbReference>
<dbReference type="STRING" id="1720063.SAMN05216217_104186"/>
<evidence type="ECO:0000259" key="3">
    <source>
        <dbReference type="PROSITE" id="PS51186"/>
    </source>
</evidence>
<keyword evidence="1 4" id="KW-0808">Transferase</keyword>
<dbReference type="InterPro" id="IPR000182">
    <property type="entry name" value="GNAT_dom"/>
</dbReference>
<accession>A0A1I4QJS8</accession>
<dbReference type="SUPFAM" id="SSF55729">
    <property type="entry name" value="Acyl-CoA N-acyltransferases (Nat)"/>
    <property type="match status" value="1"/>
</dbReference>
<evidence type="ECO:0000313" key="4">
    <source>
        <dbReference type="EMBL" id="SFM39920.1"/>
    </source>
</evidence>
<dbReference type="Pfam" id="PF25559">
    <property type="entry name" value="DUF7931"/>
    <property type="match status" value="1"/>
</dbReference>
<dbReference type="RefSeq" id="WP_093474143.1">
    <property type="nucleotide sequence ID" value="NZ_FOUI01000004.1"/>
</dbReference>
<keyword evidence="5" id="KW-1185">Reference proteome</keyword>
<evidence type="ECO:0000256" key="1">
    <source>
        <dbReference type="ARBA" id="ARBA00022679"/>
    </source>
</evidence>
<organism evidence="4 5">
    <name type="scientific">Halopseudomonas yangmingensis</name>
    <dbReference type="NCBI Taxonomy" id="1720063"/>
    <lineage>
        <taxon>Bacteria</taxon>
        <taxon>Pseudomonadati</taxon>
        <taxon>Pseudomonadota</taxon>
        <taxon>Gammaproteobacteria</taxon>
        <taxon>Pseudomonadales</taxon>
        <taxon>Pseudomonadaceae</taxon>
        <taxon>Halopseudomonas</taxon>
    </lineage>
</organism>
<dbReference type="PANTHER" id="PTHR43877">
    <property type="entry name" value="AMINOALKYLPHOSPHONATE N-ACETYLTRANSFERASE-RELATED-RELATED"/>
    <property type="match status" value="1"/>
</dbReference>
<evidence type="ECO:0000313" key="5">
    <source>
        <dbReference type="Proteomes" id="UP000243629"/>
    </source>
</evidence>
<name>A0A1I4QJS8_9GAMM</name>